<feature type="domain" description="Flagellar hook protein FlgE/F/G-like D1" evidence="5">
    <location>
        <begin position="101"/>
        <end position="189"/>
    </location>
</feature>
<dbReference type="InterPro" id="IPR037925">
    <property type="entry name" value="FlgE/F/G-like"/>
</dbReference>
<dbReference type="InterPro" id="IPR053967">
    <property type="entry name" value="LlgE_F_G-like_D1"/>
</dbReference>
<keyword evidence="2" id="KW-0975">Bacterial flagellum</keyword>
<evidence type="ECO:0000256" key="2">
    <source>
        <dbReference type="RuleBase" id="RU362116"/>
    </source>
</evidence>
<dbReference type="AlphaFoldDB" id="A0A9D1FKC6"/>
<proteinExistence type="inferred from homology"/>
<reference evidence="6" key="2">
    <citation type="journal article" date="2021" name="PeerJ">
        <title>Extensive microbial diversity within the chicken gut microbiome revealed by metagenomics and culture.</title>
        <authorList>
            <person name="Gilroy R."/>
            <person name="Ravi A."/>
            <person name="Getino M."/>
            <person name="Pursley I."/>
            <person name="Horton D.L."/>
            <person name="Alikhan N.F."/>
            <person name="Baker D."/>
            <person name="Gharbi K."/>
            <person name="Hall N."/>
            <person name="Watson M."/>
            <person name="Adriaenssens E.M."/>
            <person name="Foster-Nyarko E."/>
            <person name="Jarju S."/>
            <person name="Secka A."/>
            <person name="Antonio M."/>
            <person name="Oren A."/>
            <person name="Chaudhuri R.R."/>
            <person name="La Ragione R."/>
            <person name="Hildebrand F."/>
            <person name="Pallen M.J."/>
        </authorList>
    </citation>
    <scope>NUCLEOTIDE SEQUENCE</scope>
    <source>
        <strain evidence="6">CHK152-2871</strain>
    </source>
</reference>
<evidence type="ECO:0000256" key="1">
    <source>
        <dbReference type="ARBA" id="ARBA00009677"/>
    </source>
</evidence>
<dbReference type="InterPro" id="IPR020013">
    <property type="entry name" value="Flagellar_FlgE/F/G"/>
</dbReference>
<organism evidence="6 7">
    <name type="scientific">Candidatus Galligastranaerophilus intestinavium</name>
    <dbReference type="NCBI Taxonomy" id="2840836"/>
    <lineage>
        <taxon>Bacteria</taxon>
        <taxon>Candidatus Galligastranaerophilus</taxon>
    </lineage>
</organism>
<dbReference type="GO" id="GO:0071978">
    <property type="term" value="P:bacterial-type flagellum-dependent swarming motility"/>
    <property type="evidence" value="ECO:0007669"/>
    <property type="project" value="TreeGrafter"/>
</dbReference>
<feature type="domain" description="Flagellar basal body rod protein N-terminal" evidence="3">
    <location>
        <begin position="6"/>
        <end position="36"/>
    </location>
</feature>
<dbReference type="GO" id="GO:0009425">
    <property type="term" value="C:bacterial-type flagellum basal body"/>
    <property type="evidence" value="ECO:0007669"/>
    <property type="project" value="UniProtKB-SubCell"/>
</dbReference>
<evidence type="ECO:0000313" key="6">
    <source>
        <dbReference type="EMBL" id="HIS74785.1"/>
    </source>
</evidence>
<feature type="domain" description="Flagellar basal-body/hook protein C-terminal" evidence="4">
    <location>
        <begin position="242"/>
        <end position="287"/>
    </location>
</feature>
<evidence type="ECO:0000259" key="3">
    <source>
        <dbReference type="Pfam" id="PF00460"/>
    </source>
</evidence>
<evidence type="ECO:0000259" key="4">
    <source>
        <dbReference type="Pfam" id="PF06429"/>
    </source>
</evidence>
<keyword evidence="6" id="KW-0282">Flagellum</keyword>
<reference evidence="6" key="1">
    <citation type="submission" date="2020-10" db="EMBL/GenBank/DDBJ databases">
        <authorList>
            <person name="Gilroy R."/>
        </authorList>
    </citation>
    <scope>NUCLEOTIDE SEQUENCE</scope>
    <source>
        <strain evidence="6">CHK152-2871</strain>
    </source>
</reference>
<name>A0A9D1FKC6_9BACT</name>
<dbReference type="NCBIfam" id="TIGR03506">
    <property type="entry name" value="FlgEFG_subfam"/>
    <property type="match status" value="1"/>
</dbReference>
<comment type="caution">
    <text evidence="6">The sequence shown here is derived from an EMBL/GenBank/DDBJ whole genome shotgun (WGS) entry which is preliminary data.</text>
</comment>
<comment type="similarity">
    <text evidence="1 2">Belongs to the flagella basal body rod proteins family.</text>
</comment>
<dbReference type="Proteomes" id="UP000886865">
    <property type="component" value="Unassembled WGS sequence"/>
</dbReference>
<dbReference type="PANTHER" id="PTHR30435:SF19">
    <property type="entry name" value="FLAGELLAR BASAL-BODY ROD PROTEIN FLGG"/>
    <property type="match status" value="1"/>
</dbReference>
<gene>
    <name evidence="6" type="ORF">IAA86_07175</name>
</gene>
<sequence length="292" mass="32712">MITRGLEAATKGMMSLLKQEDVNANNLANVNTVGFKKTNITFKDLMQADVEVKQVPITNNPKDTQFIRVGSLSLGNAADRTYIDFSQGGLITTGNKLDVGIQGKGFFKIRHQEVPDNVPYDEKNYYYTRAGNFQMTDDYYLVTKEGDWVMDTQNRRIRIVLNPEDENNNPNNRIDSLKDLNIGENGVIQITNPDTPRTLQQIQIVDFDDKTLLSAQLGEGKFIQEEGIDAGMHQSNQSARLQQGMLESSNTNTIYEMINTITVTRSYEAMAKIVKTQGDTVSKAINLGTVNR</sequence>
<dbReference type="SUPFAM" id="SSF117143">
    <property type="entry name" value="Flagellar hook protein flgE"/>
    <property type="match status" value="1"/>
</dbReference>
<keyword evidence="6" id="KW-0969">Cilium</keyword>
<dbReference type="Pfam" id="PF00460">
    <property type="entry name" value="Flg_bb_rod"/>
    <property type="match status" value="1"/>
</dbReference>
<evidence type="ECO:0000259" key="5">
    <source>
        <dbReference type="Pfam" id="PF22692"/>
    </source>
</evidence>
<keyword evidence="6" id="KW-0966">Cell projection</keyword>
<dbReference type="Pfam" id="PF22692">
    <property type="entry name" value="LlgE_F_G_D1"/>
    <property type="match status" value="1"/>
</dbReference>
<protein>
    <submittedName>
        <fullName evidence="6">Flagellar hook-basal body protein</fullName>
    </submittedName>
</protein>
<dbReference type="EMBL" id="DVJQ01000060">
    <property type="protein sequence ID" value="HIS74785.1"/>
    <property type="molecule type" value="Genomic_DNA"/>
</dbReference>
<dbReference type="PANTHER" id="PTHR30435">
    <property type="entry name" value="FLAGELLAR PROTEIN"/>
    <property type="match status" value="1"/>
</dbReference>
<evidence type="ECO:0000313" key="7">
    <source>
        <dbReference type="Proteomes" id="UP000886865"/>
    </source>
</evidence>
<dbReference type="InterPro" id="IPR001444">
    <property type="entry name" value="Flag_bb_rod_N"/>
</dbReference>
<dbReference type="InterPro" id="IPR010930">
    <property type="entry name" value="Flg_bb/hook_C_dom"/>
</dbReference>
<accession>A0A9D1FKC6</accession>
<comment type="subcellular location">
    <subcellularLocation>
        <location evidence="2">Bacterial flagellum basal body</location>
    </subcellularLocation>
</comment>
<dbReference type="Pfam" id="PF06429">
    <property type="entry name" value="Flg_bbr_C"/>
    <property type="match status" value="1"/>
</dbReference>